<evidence type="ECO:0000313" key="2">
    <source>
        <dbReference type="EMBL" id="SVB43249.1"/>
    </source>
</evidence>
<accession>A0A382DYI8</accession>
<dbReference type="EMBL" id="UINC01041666">
    <property type="protein sequence ID" value="SVB43249.1"/>
    <property type="molecule type" value="Genomic_DNA"/>
</dbReference>
<protein>
    <submittedName>
        <fullName evidence="2">Uncharacterized protein</fullName>
    </submittedName>
</protein>
<gene>
    <name evidence="2" type="ORF">METZ01_LOCUS196103</name>
</gene>
<evidence type="ECO:0000256" key="1">
    <source>
        <dbReference type="SAM" id="Phobius"/>
    </source>
</evidence>
<keyword evidence="1" id="KW-0472">Membrane</keyword>
<reference evidence="2" key="1">
    <citation type="submission" date="2018-05" db="EMBL/GenBank/DDBJ databases">
        <authorList>
            <person name="Lanie J.A."/>
            <person name="Ng W.-L."/>
            <person name="Kazmierczak K.M."/>
            <person name="Andrzejewski T.M."/>
            <person name="Davidsen T.M."/>
            <person name="Wayne K.J."/>
            <person name="Tettelin H."/>
            <person name="Glass J.I."/>
            <person name="Rusch D."/>
            <person name="Podicherti R."/>
            <person name="Tsui H.-C.T."/>
            <person name="Winkler M.E."/>
        </authorList>
    </citation>
    <scope>NUCLEOTIDE SEQUENCE</scope>
</reference>
<feature type="transmembrane region" description="Helical" evidence="1">
    <location>
        <begin position="41"/>
        <end position="61"/>
    </location>
</feature>
<sequence>MLKFICISFLALGAGLALLATVGLAAVLLSIPDLPVASFSAVILALAFASLAAMTGIIGLARSTPVTPELPELRNASSDWR</sequence>
<keyword evidence="1" id="KW-1133">Transmembrane helix</keyword>
<name>A0A382DYI8_9ZZZZ</name>
<keyword evidence="1" id="KW-0812">Transmembrane</keyword>
<organism evidence="2">
    <name type="scientific">marine metagenome</name>
    <dbReference type="NCBI Taxonomy" id="408172"/>
    <lineage>
        <taxon>unclassified sequences</taxon>
        <taxon>metagenomes</taxon>
        <taxon>ecological metagenomes</taxon>
    </lineage>
</organism>
<feature type="non-terminal residue" evidence="2">
    <location>
        <position position="81"/>
    </location>
</feature>
<proteinExistence type="predicted"/>
<dbReference type="AlphaFoldDB" id="A0A382DYI8"/>